<keyword evidence="1" id="KW-1133">Transmembrane helix</keyword>
<sequence length="103" mass="11613">MRRRHTHKSQPSWFARADPLEHSAEGRCPSPAVGYALIAGSTLFLVLGSYAVFFSAFLPLTGIWVLDVLAKDTHYKYLMIMLISSGTGFVIANWVGWQYYRNS</sequence>
<evidence type="ECO:0000313" key="3">
    <source>
        <dbReference type="Proteomes" id="UP000256964"/>
    </source>
</evidence>
<protein>
    <submittedName>
        <fullName evidence="2">Uncharacterized protein</fullName>
    </submittedName>
</protein>
<evidence type="ECO:0000256" key="1">
    <source>
        <dbReference type="SAM" id="Phobius"/>
    </source>
</evidence>
<keyword evidence="3" id="KW-1185">Reference proteome</keyword>
<keyword evidence="1" id="KW-0472">Membrane</keyword>
<name>A0A371DWG2_9APHY</name>
<feature type="transmembrane region" description="Helical" evidence="1">
    <location>
        <begin position="32"/>
        <end position="57"/>
    </location>
</feature>
<dbReference type="InterPro" id="IPR029164">
    <property type="entry name" value="PIG-Y"/>
</dbReference>
<dbReference type="Pfam" id="PF15159">
    <property type="entry name" value="PIG-Y"/>
    <property type="match status" value="1"/>
</dbReference>
<feature type="transmembrane region" description="Helical" evidence="1">
    <location>
        <begin position="77"/>
        <end position="97"/>
    </location>
</feature>
<keyword evidence="1" id="KW-0812">Transmembrane</keyword>
<organism evidence="2 3">
    <name type="scientific">Lentinus brumalis</name>
    <dbReference type="NCBI Taxonomy" id="2498619"/>
    <lineage>
        <taxon>Eukaryota</taxon>
        <taxon>Fungi</taxon>
        <taxon>Dikarya</taxon>
        <taxon>Basidiomycota</taxon>
        <taxon>Agaricomycotina</taxon>
        <taxon>Agaricomycetes</taxon>
        <taxon>Polyporales</taxon>
        <taxon>Polyporaceae</taxon>
        <taxon>Lentinus</taxon>
    </lineage>
</organism>
<accession>A0A371DWG2</accession>
<proteinExistence type="predicted"/>
<gene>
    <name evidence="2" type="ORF">OH76DRAFT_1551276</name>
</gene>
<dbReference type="OrthoDB" id="2157498at2759"/>
<reference evidence="2 3" key="1">
    <citation type="journal article" date="2018" name="Biotechnol. Biofuels">
        <title>Integrative visual omics of the white-rot fungus Polyporus brumalis exposes the biotechnological potential of its oxidative enzymes for delignifying raw plant biomass.</title>
        <authorList>
            <person name="Miyauchi S."/>
            <person name="Rancon A."/>
            <person name="Drula E."/>
            <person name="Hage H."/>
            <person name="Chaduli D."/>
            <person name="Favel A."/>
            <person name="Grisel S."/>
            <person name="Henrissat B."/>
            <person name="Herpoel-Gimbert I."/>
            <person name="Ruiz-Duenas F.J."/>
            <person name="Chevret D."/>
            <person name="Hainaut M."/>
            <person name="Lin J."/>
            <person name="Wang M."/>
            <person name="Pangilinan J."/>
            <person name="Lipzen A."/>
            <person name="Lesage-Meessen L."/>
            <person name="Navarro D."/>
            <person name="Riley R."/>
            <person name="Grigoriev I.V."/>
            <person name="Zhou S."/>
            <person name="Raouche S."/>
            <person name="Rosso M.N."/>
        </authorList>
    </citation>
    <scope>NUCLEOTIDE SEQUENCE [LARGE SCALE GENOMIC DNA]</scope>
    <source>
        <strain evidence="2 3">BRFM 1820</strain>
    </source>
</reference>
<dbReference type="AlphaFoldDB" id="A0A371DWG2"/>
<evidence type="ECO:0000313" key="2">
    <source>
        <dbReference type="EMBL" id="RDX56892.1"/>
    </source>
</evidence>
<dbReference type="Proteomes" id="UP000256964">
    <property type="component" value="Unassembled WGS sequence"/>
</dbReference>
<dbReference type="EMBL" id="KZ857380">
    <property type="protein sequence ID" value="RDX56892.1"/>
    <property type="molecule type" value="Genomic_DNA"/>
</dbReference>